<proteinExistence type="predicted"/>
<reference evidence="1 2" key="1">
    <citation type="submission" date="2020-05" db="EMBL/GenBank/DDBJ databases">
        <title>Strain PA2F3 complete genome.</title>
        <authorList>
            <person name="Kim Y.-S."/>
            <person name="Kim S.-J."/>
            <person name="Jung H.-k."/>
            <person name="Kim S.-E."/>
            <person name="Kim K.-H."/>
        </authorList>
    </citation>
    <scope>NUCLEOTIDE SEQUENCE [LARGE SCALE GENOMIC DNA]</scope>
    <source>
        <strain evidence="1 2">PA2F3</strain>
    </source>
</reference>
<evidence type="ECO:0000313" key="2">
    <source>
        <dbReference type="Proteomes" id="UP000502498"/>
    </source>
</evidence>
<accession>A0A7D4UK84</accession>
<protein>
    <recommendedName>
        <fullName evidence="3">GTPase</fullName>
    </recommendedName>
</protein>
<evidence type="ECO:0000313" key="1">
    <source>
        <dbReference type="EMBL" id="QKJ20427.1"/>
    </source>
</evidence>
<sequence length="126" mass="13361">MTSERESGYVGVYHADGGPIGELRYLVGHMLGTAHCGLCDVTHSWRRKPEWDAMVARLGVPFELRHLNELDDELRAAVAEAGSPAVFARTPSGLELALDAAALDTCGGSVASFEAALHAASADRRG</sequence>
<dbReference type="EMBL" id="CP054038">
    <property type="protein sequence ID" value="QKJ20427.1"/>
    <property type="molecule type" value="Genomic_DNA"/>
</dbReference>
<dbReference type="RefSeq" id="WP_172990852.1">
    <property type="nucleotide sequence ID" value="NZ_CP054038.1"/>
</dbReference>
<organism evidence="1 2">
    <name type="scientific">Microbacterium hominis</name>
    <dbReference type="NCBI Taxonomy" id="162426"/>
    <lineage>
        <taxon>Bacteria</taxon>
        <taxon>Bacillati</taxon>
        <taxon>Actinomycetota</taxon>
        <taxon>Actinomycetes</taxon>
        <taxon>Micrococcales</taxon>
        <taxon>Microbacteriaceae</taxon>
        <taxon>Microbacterium</taxon>
    </lineage>
</organism>
<dbReference type="Proteomes" id="UP000502498">
    <property type="component" value="Chromosome"/>
</dbReference>
<name>A0A7D4UK84_9MICO</name>
<gene>
    <name evidence="1" type="ORF">HQM25_14345</name>
</gene>
<evidence type="ECO:0008006" key="3">
    <source>
        <dbReference type="Google" id="ProtNLM"/>
    </source>
</evidence>
<dbReference type="AlphaFoldDB" id="A0A7D4UK84"/>